<evidence type="ECO:0000256" key="1">
    <source>
        <dbReference type="ARBA" id="ARBA00022723"/>
    </source>
</evidence>
<dbReference type="InterPro" id="IPR036864">
    <property type="entry name" value="Zn2-C6_fun-type_DNA-bd_sf"/>
</dbReference>
<dbReference type="Proteomes" id="UP000573603">
    <property type="component" value="Unassembled WGS sequence"/>
</dbReference>
<feature type="region of interest" description="Disordered" evidence="6">
    <location>
        <begin position="47"/>
        <end position="77"/>
    </location>
</feature>
<feature type="compositionally biased region" description="Polar residues" evidence="6">
    <location>
        <begin position="49"/>
        <end position="77"/>
    </location>
</feature>
<dbReference type="AlphaFoldDB" id="A0A8H5E506"/>
<dbReference type="EMBL" id="JABEVY010000138">
    <property type="protein sequence ID" value="KAF5247579.1"/>
    <property type="molecule type" value="Genomic_DNA"/>
</dbReference>
<dbReference type="PANTHER" id="PTHR47660:SF3">
    <property type="entry name" value="FINGER DOMAIN PROTEIN, PUTATIVE (AFU_ORTHOLOGUE AFUA_4G03310)-RELATED"/>
    <property type="match status" value="1"/>
</dbReference>
<keyword evidence="5" id="KW-0539">Nucleus</keyword>
<evidence type="ECO:0000313" key="9">
    <source>
        <dbReference type="Proteomes" id="UP000573603"/>
    </source>
</evidence>
<keyword evidence="3" id="KW-0805">Transcription regulation</keyword>
<feature type="domain" description="Zn(2)-C6 fungal-type" evidence="7">
    <location>
        <begin position="8"/>
        <end position="38"/>
    </location>
</feature>
<evidence type="ECO:0000256" key="5">
    <source>
        <dbReference type="ARBA" id="ARBA00023242"/>
    </source>
</evidence>
<dbReference type="Gene3D" id="4.10.240.10">
    <property type="entry name" value="Zn(2)-C6 fungal-type DNA-binding domain"/>
    <property type="match status" value="1"/>
</dbReference>
<evidence type="ECO:0000256" key="4">
    <source>
        <dbReference type="ARBA" id="ARBA00023163"/>
    </source>
</evidence>
<dbReference type="SUPFAM" id="SSF57701">
    <property type="entry name" value="Zn2/Cys6 DNA-binding domain"/>
    <property type="match status" value="1"/>
</dbReference>
<dbReference type="SMART" id="SM00066">
    <property type="entry name" value="GAL4"/>
    <property type="match status" value="1"/>
</dbReference>
<dbReference type="PANTHER" id="PTHR47660">
    <property type="entry name" value="TRANSCRIPTION FACTOR WITH C2H2 AND ZN(2)-CYS(6) DNA BINDING DOMAIN (EUROFUNG)-RELATED-RELATED"/>
    <property type="match status" value="1"/>
</dbReference>
<evidence type="ECO:0000259" key="7">
    <source>
        <dbReference type="PROSITE" id="PS50048"/>
    </source>
</evidence>
<proteinExistence type="predicted"/>
<dbReference type="CDD" id="cd00067">
    <property type="entry name" value="GAL4"/>
    <property type="match status" value="1"/>
</dbReference>
<keyword evidence="4" id="KW-0804">Transcription</keyword>
<evidence type="ECO:0000313" key="8">
    <source>
        <dbReference type="EMBL" id="KAF5247579.1"/>
    </source>
</evidence>
<sequence length="401" mass="46006">MPPPYRQACAACIKSKRRCDMAVPKCYRCRVRSIECLYPRPSTRRALAAQSSKELPQESARATLNESPTESQNASTSSYITSDVDNLALPPFPDYDLDWQEAMTNLNNFLVPDLLNPHDTAEKSVLAGEKYQRRIVYTIERFKSYPKQLVLHGQIPFIHRRIVEKYLPPPLTRTLAICALYQTKCETNQQLVYSTIQQHADELIDLIQLADSDVDLLSSVQAFILLQIIRLLDGDIRQRANAENMETFFVNSIRRLQQRMISVEESTQILSSQLRTPGSDTWVSWCLTESLRRTIIIGYSLHGLYSFLRNGWDDAHHEFPALSFFGQRALWSSTSRFEWESAVANCHALPIRFAHWELDMATAKPEDMDELGVIMMALTMGMDDCCRWVGDDLLEKFDLKP</sequence>
<dbReference type="PROSITE" id="PS50048">
    <property type="entry name" value="ZN2_CY6_FUNGAL_2"/>
    <property type="match status" value="1"/>
</dbReference>
<keyword evidence="2" id="KW-0862">Zinc</keyword>
<dbReference type="GO" id="GO:0000981">
    <property type="term" value="F:DNA-binding transcription factor activity, RNA polymerase II-specific"/>
    <property type="evidence" value="ECO:0007669"/>
    <property type="project" value="InterPro"/>
</dbReference>
<comment type="caution">
    <text evidence="8">The sequence shown here is derived from an EMBL/GenBank/DDBJ whole genome shotgun (WGS) entry which is preliminary data.</text>
</comment>
<name>A0A8H5E506_9HYPO</name>
<organism evidence="8 9">
    <name type="scientific">Fusarium anthophilum</name>
    <dbReference type="NCBI Taxonomy" id="48485"/>
    <lineage>
        <taxon>Eukaryota</taxon>
        <taxon>Fungi</taxon>
        <taxon>Dikarya</taxon>
        <taxon>Ascomycota</taxon>
        <taxon>Pezizomycotina</taxon>
        <taxon>Sordariomycetes</taxon>
        <taxon>Hypocreomycetidae</taxon>
        <taxon>Hypocreales</taxon>
        <taxon>Nectriaceae</taxon>
        <taxon>Fusarium</taxon>
        <taxon>Fusarium fujikuroi species complex</taxon>
    </lineage>
</organism>
<reference evidence="8 9" key="1">
    <citation type="journal article" date="2020" name="BMC Genomics">
        <title>Correction to: Identification and distribution of gene clusters required for synthesis of sphingolipid metabolism inhibitors in diverse species of the filamentous fungus Fusarium.</title>
        <authorList>
            <person name="Kim H.S."/>
            <person name="Lohmar J.M."/>
            <person name="Busman M."/>
            <person name="Brown D.W."/>
            <person name="Naumann T.A."/>
            <person name="Divon H.H."/>
            <person name="Lysoe E."/>
            <person name="Uhlig S."/>
            <person name="Proctor R.H."/>
        </authorList>
    </citation>
    <scope>NUCLEOTIDE SEQUENCE [LARGE SCALE GENOMIC DNA]</scope>
    <source>
        <strain evidence="8 9">NRRL 25214</strain>
    </source>
</reference>
<dbReference type="InterPro" id="IPR001138">
    <property type="entry name" value="Zn2Cys6_DnaBD"/>
</dbReference>
<evidence type="ECO:0000256" key="2">
    <source>
        <dbReference type="ARBA" id="ARBA00022833"/>
    </source>
</evidence>
<keyword evidence="1" id="KW-0479">Metal-binding</keyword>
<dbReference type="Pfam" id="PF00172">
    <property type="entry name" value="Zn_clus"/>
    <property type="match status" value="1"/>
</dbReference>
<dbReference type="GO" id="GO:0008270">
    <property type="term" value="F:zinc ion binding"/>
    <property type="evidence" value="ECO:0007669"/>
    <property type="project" value="InterPro"/>
</dbReference>
<evidence type="ECO:0000256" key="6">
    <source>
        <dbReference type="SAM" id="MobiDB-lite"/>
    </source>
</evidence>
<evidence type="ECO:0000256" key="3">
    <source>
        <dbReference type="ARBA" id="ARBA00023015"/>
    </source>
</evidence>
<gene>
    <name evidence="8" type="ORF">FANTH_6330</name>
</gene>
<keyword evidence="9" id="KW-1185">Reference proteome</keyword>
<accession>A0A8H5E506</accession>
<protein>
    <recommendedName>
        <fullName evidence="7">Zn(2)-C6 fungal-type domain-containing protein</fullName>
    </recommendedName>
</protein>